<organism evidence="3 5">
    <name type="scientific">Aspergillus mulundensis</name>
    <dbReference type="NCBI Taxonomy" id="1810919"/>
    <lineage>
        <taxon>Eukaryota</taxon>
        <taxon>Fungi</taxon>
        <taxon>Dikarya</taxon>
        <taxon>Ascomycota</taxon>
        <taxon>Pezizomycotina</taxon>
        <taxon>Eurotiomycetes</taxon>
        <taxon>Eurotiomycetidae</taxon>
        <taxon>Eurotiales</taxon>
        <taxon>Aspergillaceae</taxon>
        <taxon>Aspergillus</taxon>
        <taxon>Aspergillus subgen. Nidulantes</taxon>
    </lineage>
</organism>
<dbReference type="EMBL" id="PVWQ01000027">
    <property type="protein sequence ID" value="RDW57521.1"/>
    <property type="molecule type" value="Genomic_DNA"/>
</dbReference>
<name>A0A3D8Q6T3_9EURO</name>
<evidence type="ECO:0000313" key="4">
    <source>
        <dbReference type="EMBL" id="RDW72251.1"/>
    </source>
</evidence>
<feature type="chain" id="PRO_5036079625" evidence="2">
    <location>
        <begin position="17"/>
        <end position="275"/>
    </location>
</feature>
<comment type="caution">
    <text evidence="3">The sequence shown here is derived from an EMBL/GenBank/DDBJ whole genome shotgun (WGS) entry which is preliminary data.</text>
</comment>
<evidence type="ECO:0000256" key="1">
    <source>
        <dbReference type="SAM" id="Phobius"/>
    </source>
</evidence>
<evidence type="ECO:0000313" key="5">
    <source>
        <dbReference type="Proteomes" id="UP000256690"/>
    </source>
</evidence>
<dbReference type="RefSeq" id="XP_026601471.1">
    <property type="nucleotide sequence ID" value="XM_026749439.1"/>
</dbReference>
<keyword evidence="1" id="KW-1133">Transmembrane helix</keyword>
<keyword evidence="1" id="KW-0812">Transmembrane</keyword>
<proteinExistence type="predicted"/>
<evidence type="ECO:0000256" key="2">
    <source>
        <dbReference type="SAM" id="SignalP"/>
    </source>
</evidence>
<feature type="transmembrane region" description="Helical" evidence="1">
    <location>
        <begin position="80"/>
        <end position="101"/>
    </location>
</feature>
<dbReference type="Proteomes" id="UP000256690">
    <property type="component" value="Unassembled WGS sequence"/>
</dbReference>
<keyword evidence="1" id="KW-0472">Membrane</keyword>
<feature type="signal peptide" evidence="2">
    <location>
        <begin position="1"/>
        <end position="16"/>
    </location>
</feature>
<keyword evidence="5" id="KW-1185">Reference proteome</keyword>
<sequence>MSTALPLQILIGLSAAYIIWPGGPDPRFDHRMIASAWSSLSKLTWGSSSPSTNPHLSDAKDIYLDEAMPTSKNLETQLGIVYGLAVVLFVLFAALGCLWIGRKVRTMIVDEQVRQSIEKNIPGPVKKMFVPLQNVFGRFVQKGFIPVKKVFGPIILILFSPIGKVLALLNAILDFILAIPETIKNKYLAPFKKLQEEESAKLKAILEEQLVQLRISADGLKTTCGTLDERNDQIQQRLERIVKQIESITEWQRQCEFYFMREPKHAREKKADEAA</sequence>
<reference evidence="3 5" key="1">
    <citation type="journal article" date="2018" name="IMA Fungus">
        <title>IMA Genome-F 9: Draft genome sequence of Annulohypoxylon stygium, Aspergillus mulundensis, Berkeleyomyces basicola (syn. Thielaviopsis basicola), Ceratocystis smalleyi, two Cercospora beticola strains, Coleophoma cylindrospora, Fusarium fracticaudum, Phialophora cf. hyalina, and Morchella septimelata.</title>
        <authorList>
            <person name="Wingfield B.D."/>
            <person name="Bills G.F."/>
            <person name="Dong Y."/>
            <person name="Huang W."/>
            <person name="Nel W.J."/>
            <person name="Swalarsk-Parry B.S."/>
            <person name="Vaghefi N."/>
            <person name="Wilken P.M."/>
            <person name="An Z."/>
            <person name="de Beer Z.W."/>
            <person name="De Vos L."/>
            <person name="Chen L."/>
            <person name="Duong T.A."/>
            <person name="Gao Y."/>
            <person name="Hammerbacher A."/>
            <person name="Kikkert J.R."/>
            <person name="Li Y."/>
            <person name="Li H."/>
            <person name="Li K."/>
            <person name="Li Q."/>
            <person name="Liu X."/>
            <person name="Ma X."/>
            <person name="Naidoo K."/>
            <person name="Pethybridge S.J."/>
            <person name="Sun J."/>
            <person name="Steenkamp E.T."/>
            <person name="van der Nest M.A."/>
            <person name="van Wyk S."/>
            <person name="Wingfield M.J."/>
            <person name="Xiong C."/>
            <person name="Yue Q."/>
            <person name="Zhang X."/>
        </authorList>
    </citation>
    <scope>NUCLEOTIDE SEQUENCE [LARGE SCALE GENOMIC DNA]</scope>
    <source>
        <strain evidence="3 5">DSM 5745</strain>
    </source>
</reference>
<accession>A0A3D8Q6T3</accession>
<dbReference type="GeneID" id="38117793"/>
<evidence type="ECO:0000313" key="3">
    <source>
        <dbReference type="EMBL" id="RDW57521.1"/>
    </source>
</evidence>
<protein>
    <submittedName>
        <fullName evidence="3">Uncharacterized protein</fullName>
    </submittedName>
</protein>
<dbReference type="AlphaFoldDB" id="A0A3D8Q6T3"/>
<dbReference type="OrthoDB" id="4517442at2759"/>
<feature type="transmembrane region" description="Helical" evidence="1">
    <location>
        <begin position="150"/>
        <end position="173"/>
    </location>
</feature>
<gene>
    <name evidence="4" type="ORF">DSM5745_07423</name>
    <name evidence="3" type="ORF">DSM5745_11416</name>
</gene>
<keyword evidence="2" id="KW-0732">Signal</keyword>
<dbReference type="EMBL" id="PVWQ01000009">
    <property type="protein sequence ID" value="RDW72251.1"/>
    <property type="molecule type" value="Genomic_DNA"/>
</dbReference>